<evidence type="ECO:0000259" key="2">
    <source>
        <dbReference type="Pfam" id="PF17948"/>
    </source>
</evidence>
<evidence type="ECO:0000313" key="4">
    <source>
        <dbReference type="Proteomes" id="UP001589891"/>
    </source>
</evidence>
<name>A0ABV6SGM8_AZOPA</name>
<proteinExistence type="predicted"/>
<evidence type="ECO:0000256" key="1">
    <source>
        <dbReference type="SAM" id="MobiDB-lite"/>
    </source>
</evidence>
<protein>
    <submittedName>
        <fullName evidence="3">DnaT-like ssDNA-binding domain-containing protein</fullName>
    </submittedName>
</protein>
<accession>A0ABV6SGM8</accession>
<feature type="domain" description="DnaT DNA-binding" evidence="2">
    <location>
        <begin position="160"/>
        <end position="227"/>
    </location>
</feature>
<organism evidence="3 4">
    <name type="scientific">Azorhizophilus paspali</name>
    <name type="common">Azotobacter paspali</name>
    <dbReference type="NCBI Taxonomy" id="69963"/>
    <lineage>
        <taxon>Bacteria</taxon>
        <taxon>Pseudomonadati</taxon>
        <taxon>Pseudomonadota</taxon>
        <taxon>Gammaproteobacteria</taxon>
        <taxon>Pseudomonadales</taxon>
        <taxon>Pseudomonadaceae</taxon>
        <taxon>Azorhizophilus</taxon>
    </lineage>
</organism>
<evidence type="ECO:0000313" key="3">
    <source>
        <dbReference type="EMBL" id="MFC0708681.1"/>
    </source>
</evidence>
<dbReference type="EMBL" id="JBHLSS010000024">
    <property type="protein sequence ID" value="MFC0708681.1"/>
    <property type="molecule type" value="Genomic_DNA"/>
</dbReference>
<gene>
    <name evidence="3" type="ORF">ACFFGX_03425</name>
</gene>
<feature type="region of interest" description="Disordered" evidence="1">
    <location>
        <begin position="101"/>
        <end position="151"/>
    </location>
</feature>
<dbReference type="Proteomes" id="UP001589891">
    <property type="component" value="Unassembled WGS sequence"/>
</dbReference>
<feature type="region of interest" description="Disordered" evidence="1">
    <location>
        <begin position="237"/>
        <end position="262"/>
    </location>
</feature>
<sequence length="262" mass="29129">MANQWFRMYGEFATDPKVQMLNEANQRRYIMLLCLRCSNGDVTLHDDEIAFQLRISSEEWAATKAVLLGKKLITDDNRPTAWDKRQYLSDSSAARVAAHRAKKKADKKQACNVTETPPDTDTEVKPSLTPAGEDAAPIEPDPEPAQPAHAEPAASVTGLFPMHLEWVPDQVQLKARAAMAGLPLDLFNREAIAGFVIHHEAKGLAKTEREWLAALVNWVKRDTVQAAARPAAVVSFPGKGQRRANGPDFDDPSWRTMTEYDL</sequence>
<keyword evidence="4" id="KW-1185">Reference proteome</keyword>
<comment type="caution">
    <text evidence="3">The sequence shown here is derived from an EMBL/GenBank/DDBJ whole genome shotgun (WGS) entry which is preliminary data.</text>
</comment>
<dbReference type="Gene3D" id="1.10.8.1180">
    <property type="match status" value="1"/>
</dbReference>
<dbReference type="InterPro" id="IPR040480">
    <property type="entry name" value="DnaT_DNA_bind"/>
</dbReference>
<dbReference type="Pfam" id="PF17948">
    <property type="entry name" value="DnaT"/>
    <property type="match status" value="1"/>
</dbReference>
<reference evidence="3 4" key="1">
    <citation type="submission" date="2024-09" db="EMBL/GenBank/DDBJ databases">
        <authorList>
            <person name="Sun Q."/>
            <person name="Mori K."/>
        </authorList>
    </citation>
    <scope>NUCLEOTIDE SEQUENCE [LARGE SCALE GENOMIC DNA]</scope>
    <source>
        <strain evidence="3 4">NCAIM B.01794</strain>
    </source>
</reference>
<dbReference type="RefSeq" id="WP_376942874.1">
    <property type="nucleotide sequence ID" value="NZ_CP171449.1"/>
</dbReference>